<feature type="transmembrane region" description="Helical" evidence="7">
    <location>
        <begin position="54"/>
        <end position="73"/>
    </location>
</feature>
<feature type="transmembrane region" description="Helical" evidence="7">
    <location>
        <begin position="94"/>
        <end position="112"/>
    </location>
</feature>
<evidence type="ECO:0000256" key="2">
    <source>
        <dbReference type="ARBA" id="ARBA00007430"/>
    </source>
</evidence>
<protein>
    <recommendedName>
        <fullName evidence="10">Polysaccharide biosynthesis protein</fullName>
    </recommendedName>
</protein>
<feature type="transmembrane region" description="Helical" evidence="7">
    <location>
        <begin position="235"/>
        <end position="254"/>
    </location>
</feature>
<dbReference type="eggNOG" id="COG2244">
    <property type="taxonomic scope" value="Bacteria"/>
</dbReference>
<accession>A0A059KHB2</accession>
<comment type="similarity">
    <text evidence="2">Belongs to the polysaccharide synthase family.</text>
</comment>
<name>A0A059KHB2_9BURK</name>
<sequence>MSDSPAPPAGRAPAGLLRASLMLLLGSAAAQAIPLLLGPLLTRLYSPDEFGRFQLFASVAVNLAVIGCGRYEFALPLARDEAEAQALRRLSLRLLLALTLLCVPAGALVAWHRHEPGWLALPAAVASASLASLATLWATREQRFADMAAARFSQHTGTTLVQLLLGWLHWGVGGLITGSIAAVAGAIALLRLPLGGLRHTPAPERALEREMARRHREFPLLNTPHAFAGALQDTLAVALIAAQLGPAAAGFWALSLRYLKAPATLVGGAVSQALYPKLVAAGGSTPAARAMVRRVMAVLLAGGAALALGLHLLAPVVFAWFFGDEWRPAGELAAVLAPYIGVHFVAAPLAVVTMAWQAQGWALRLALLGQLAFVGALALGLHLGGLQGAGLAVSLAMLLYFGFYFWRLATWPVEETPR</sequence>
<dbReference type="Pfam" id="PF13440">
    <property type="entry name" value="Polysacc_synt_3"/>
    <property type="match status" value="1"/>
</dbReference>
<gene>
    <name evidence="8" type="ORF">X805_35380</name>
</gene>
<organism evidence="8 9">
    <name type="scientific">Sphaerotilus natans subsp. natans DSM 6575</name>
    <dbReference type="NCBI Taxonomy" id="1286631"/>
    <lineage>
        <taxon>Bacteria</taxon>
        <taxon>Pseudomonadati</taxon>
        <taxon>Pseudomonadota</taxon>
        <taxon>Betaproteobacteria</taxon>
        <taxon>Burkholderiales</taxon>
        <taxon>Sphaerotilaceae</taxon>
        <taxon>Sphaerotilus</taxon>
    </lineage>
</organism>
<dbReference type="GO" id="GO:0005886">
    <property type="term" value="C:plasma membrane"/>
    <property type="evidence" value="ECO:0007669"/>
    <property type="project" value="UniProtKB-SubCell"/>
</dbReference>
<keyword evidence="4 7" id="KW-0812">Transmembrane</keyword>
<dbReference type="STRING" id="34103.SAMN05421778_104239"/>
<evidence type="ECO:0000256" key="6">
    <source>
        <dbReference type="ARBA" id="ARBA00023136"/>
    </source>
</evidence>
<keyword evidence="3" id="KW-1003">Cell membrane</keyword>
<proteinExistence type="inferred from homology"/>
<dbReference type="PANTHER" id="PTHR30250">
    <property type="entry name" value="PST FAMILY PREDICTED COLANIC ACID TRANSPORTER"/>
    <property type="match status" value="1"/>
</dbReference>
<feature type="transmembrane region" description="Helical" evidence="7">
    <location>
        <begin position="118"/>
        <end position="139"/>
    </location>
</feature>
<keyword evidence="5 7" id="KW-1133">Transmembrane helix</keyword>
<dbReference type="Proteomes" id="UP000026714">
    <property type="component" value="Unassembled WGS sequence"/>
</dbReference>
<evidence type="ECO:0000256" key="4">
    <source>
        <dbReference type="ARBA" id="ARBA00022692"/>
    </source>
</evidence>
<comment type="caution">
    <text evidence="8">The sequence shown here is derived from an EMBL/GenBank/DDBJ whole genome shotgun (WGS) entry which is preliminary data.</text>
</comment>
<evidence type="ECO:0000256" key="3">
    <source>
        <dbReference type="ARBA" id="ARBA00022475"/>
    </source>
</evidence>
<dbReference type="PATRIC" id="fig|1286631.3.peg.3454"/>
<evidence type="ECO:0000313" key="8">
    <source>
        <dbReference type="EMBL" id="KDB50846.1"/>
    </source>
</evidence>
<evidence type="ECO:0000256" key="7">
    <source>
        <dbReference type="SAM" id="Phobius"/>
    </source>
</evidence>
<keyword evidence="6 7" id="KW-0472">Membrane</keyword>
<feature type="transmembrane region" description="Helical" evidence="7">
    <location>
        <begin position="297"/>
        <end position="322"/>
    </location>
</feature>
<feature type="transmembrane region" description="Helical" evidence="7">
    <location>
        <begin position="334"/>
        <end position="356"/>
    </location>
</feature>
<reference evidence="8 9" key="1">
    <citation type="journal article" date="2014" name="FEMS Microbiol. Ecol.">
        <title>Sphaerotilus natans encrusted with nanoball-shaped Fe(III) oxide minerals formed by nitrate-reducing mixotrophic Fe(II) oxidation.</title>
        <authorList>
            <person name="Park S."/>
            <person name="Kim D.H."/>
            <person name="Lee J.H."/>
            <person name="Hur H.G."/>
        </authorList>
    </citation>
    <scope>NUCLEOTIDE SEQUENCE [LARGE SCALE GENOMIC DNA]</scope>
    <source>
        <strain evidence="8 9">DSM 6575</strain>
    </source>
</reference>
<feature type="transmembrane region" description="Helical" evidence="7">
    <location>
        <begin position="363"/>
        <end position="383"/>
    </location>
</feature>
<dbReference type="EMBL" id="AZRA01000108">
    <property type="protein sequence ID" value="KDB50846.1"/>
    <property type="molecule type" value="Genomic_DNA"/>
</dbReference>
<comment type="subcellular location">
    <subcellularLocation>
        <location evidence="1">Cell membrane</location>
        <topology evidence="1">Multi-pass membrane protein</topology>
    </subcellularLocation>
</comment>
<dbReference type="PANTHER" id="PTHR30250:SF10">
    <property type="entry name" value="LIPOPOLYSACCHARIDE BIOSYNTHESIS PROTEIN WZXC"/>
    <property type="match status" value="1"/>
</dbReference>
<evidence type="ECO:0000256" key="5">
    <source>
        <dbReference type="ARBA" id="ARBA00022989"/>
    </source>
</evidence>
<evidence type="ECO:0000313" key="9">
    <source>
        <dbReference type="Proteomes" id="UP000026714"/>
    </source>
</evidence>
<evidence type="ECO:0000256" key="1">
    <source>
        <dbReference type="ARBA" id="ARBA00004651"/>
    </source>
</evidence>
<keyword evidence="9" id="KW-1185">Reference proteome</keyword>
<dbReference type="InterPro" id="IPR050833">
    <property type="entry name" value="Poly_Biosynth_Transport"/>
</dbReference>
<dbReference type="RefSeq" id="WP_051632213.1">
    <property type="nucleotide sequence ID" value="NZ_AZRA01000108.1"/>
</dbReference>
<dbReference type="AlphaFoldDB" id="A0A059KHB2"/>
<evidence type="ECO:0008006" key="10">
    <source>
        <dbReference type="Google" id="ProtNLM"/>
    </source>
</evidence>
<feature type="transmembrane region" description="Helical" evidence="7">
    <location>
        <begin position="389"/>
        <end position="409"/>
    </location>
</feature>
<feature type="transmembrane region" description="Helical" evidence="7">
    <location>
        <begin position="160"/>
        <end position="190"/>
    </location>
</feature>